<comment type="similarity">
    <text evidence="3">Belongs to the DegT/DnrJ/EryC1 family.</text>
</comment>
<gene>
    <name evidence="4" type="ORF">UT77_C0001G0128</name>
</gene>
<protein>
    <submittedName>
        <fullName evidence="4">Polysaccharide biosynthesis protein</fullName>
    </submittedName>
</protein>
<dbReference type="Gene3D" id="3.90.1150.10">
    <property type="entry name" value="Aspartate Aminotransferase, domain 1"/>
    <property type="match status" value="1"/>
</dbReference>
<evidence type="ECO:0000256" key="3">
    <source>
        <dbReference type="RuleBase" id="RU004508"/>
    </source>
</evidence>
<name>A0A0G0TXH8_9BACT</name>
<dbReference type="PANTHER" id="PTHR30244">
    <property type="entry name" value="TRANSAMINASE"/>
    <property type="match status" value="1"/>
</dbReference>
<dbReference type="AlphaFoldDB" id="A0A0G0TXH8"/>
<dbReference type="CDD" id="cd00616">
    <property type="entry name" value="AHBA_syn"/>
    <property type="match status" value="1"/>
</dbReference>
<dbReference type="Proteomes" id="UP000034881">
    <property type="component" value="Unassembled WGS sequence"/>
</dbReference>
<dbReference type="GO" id="GO:0008483">
    <property type="term" value="F:transaminase activity"/>
    <property type="evidence" value="ECO:0007669"/>
    <property type="project" value="TreeGrafter"/>
</dbReference>
<dbReference type="PANTHER" id="PTHR30244:SF39">
    <property type="entry name" value="BLR3650 PROTEIN"/>
    <property type="match status" value="1"/>
</dbReference>
<dbReference type="InterPro" id="IPR015421">
    <property type="entry name" value="PyrdxlP-dep_Trfase_major"/>
</dbReference>
<dbReference type="Pfam" id="PF01041">
    <property type="entry name" value="DegT_DnrJ_EryC1"/>
    <property type="match status" value="1"/>
</dbReference>
<keyword evidence="2 3" id="KW-0663">Pyridoxal phosphate</keyword>
<proteinExistence type="inferred from homology"/>
<evidence type="ECO:0000313" key="5">
    <source>
        <dbReference type="Proteomes" id="UP000034881"/>
    </source>
</evidence>
<organism evidence="4 5">
    <name type="scientific">Candidatus Daviesbacteria bacterium GW2011_GWC2_40_12</name>
    <dbReference type="NCBI Taxonomy" id="1618431"/>
    <lineage>
        <taxon>Bacteria</taxon>
        <taxon>Candidatus Daviesiibacteriota</taxon>
    </lineage>
</organism>
<dbReference type="InterPro" id="IPR000653">
    <property type="entry name" value="DegT/StrS_aminotransferase"/>
</dbReference>
<evidence type="ECO:0000313" key="4">
    <source>
        <dbReference type="EMBL" id="KKR42677.1"/>
    </source>
</evidence>
<dbReference type="GO" id="GO:0030170">
    <property type="term" value="F:pyridoxal phosphate binding"/>
    <property type="evidence" value="ECO:0007669"/>
    <property type="project" value="TreeGrafter"/>
</dbReference>
<evidence type="ECO:0000256" key="2">
    <source>
        <dbReference type="PIRSR" id="PIRSR000390-2"/>
    </source>
</evidence>
<dbReference type="SUPFAM" id="SSF53383">
    <property type="entry name" value="PLP-dependent transferases"/>
    <property type="match status" value="1"/>
</dbReference>
<feature type="modified residue" description="N6-(pyridoxal phosphate)lysine" evidence="2">
    <location>
        <position position="181"/>
    </location>
</feature>
<reference evidence="4 5" key="1">
    <citation type="journal article" date="2015" name="Nature">
        <title>rRNA introns, odd ribosomes, and small enigmatic genomes across a large radiation of phyla.</title>
        <authorList>
            <person name="Brown C.T."/>
            <person name="Hug L.A."/>
            <person name="Thomas B.C."/>
            <person name="Sharon I."/>
            <person name="Castelle C.J."/>
            <person name="Singh A."/>
            <person name="Wilkins M.J."/>
            <person name="Williams K.H."/>
            <person name="Banfield J.F."/>
        </authorList>
    </citation>
    <scope>NUCLEOTIDE SEQUENCE [LARGE SCALE GENOMIC DNA]</scope>
</reference>
<accession>A0A0G0TXH8</accession>
<evidence type="ECO:0000256" key="1">
    <source>
        <dbReference type="PIRSR" id="PIRSR000390-1"/>
    </source>
</evidence>
<feature type="active site" description="Proton acceptor" evidence="1">
    <location>
        <position position="181"/>
    </location>
</feature>
<dbReference type="InterPro" id="IPR015424">
    <property type="entry name" value="PyrdxlP-dep_Trfase"/>
</dbReference>
<sequence>MKIQIAKPNIDQDDIDGVIEVLKSGWLSLGPKYKQFEQDFAKYVGSKYALAVSNGTTALHLGVKSLNLKAGDEVITSPFSFVSSSNCLLYEGVKPVFSDIEETTFNIDPFLIEKSITKKTKAILPVHIFGQPAQTDEIMKIAKEYNLKVLEDACESLGATFKGKMAGTAGDIGTFAFYPNKQMTTGEGGMLVTDSEKIYDLCDSMRNQGRSKNGDWLIHERVGYNYRMDEMSASLGITQLKKINLMIEEKRRIVALYNEALKDIEGVEIPRVGPDRTHSWFVYVIRVKKGKRNKLMNELGKDGIQTKPYLPVIHLQPFMRKMFNFKVGDFPVSENVSRETLALPLYIGLEAKDVEYIVWKIEDALNG</sequence>
<dbReference type="GO" id="GO:0000271">
    <property type="term" value="P:polysaccharide biosynthetic process"/>
    <property type="evidence" value="ECO:0007669"/>
    <property type="project" value="TreeGrafter"/>
</dbReference>
<dbReference type="InterPro" id="IPR015422">
    <property type="entry name" value="PyrdxlP-dep_Trfase_small"/>
</dbReference>
<dbReference type="EMBL" id="LBYB01000001">
    <property type="protein sequence ID" value="KKR42677.1"/>
    <property type="molecule type" value="Genomic_DNA"/>
</dbReference>
<dbReference type="PATRIC" id="fig|1618431.3.peg.128"/>
<comment type="caution">
    <text evidence="4">The sequence shown here is derived from an EMBL/GenBank/DDBJ whole genome shotgun (WGS) entry which is preliminary data.</text>
</comment>
<dbReference type="Gene3D" id="3.40.640.10">
    <property type="entry name" value="Type I PLP-dependent aspartate aminotransferase-like (Major domain)"/>
    <property type="match status" value="1"/>
</dbReference>
<dbReference type="PIRSF" id="PIRSF000390">
    <property type="entry name" value="PLP_StrS"/>
    <property type="match status" value="1"/>
</dbReference>